<name>A0A3B6FNC1_WHEAT</name>
<protein>
    <recommendedName>
        <fullName evidence="3">TF-B3 domain-containing protein</fullName>
    </recommendedName>
</protein>
<reference evidence="1" key="1">
    <citation type="submission" date="2018-08" db="EMBL/GenBank/DDBJ databases">
        <authorList>
            <person name="Rossello M."/>
        </authorList>
    </citation>
    <scope>NUCLEOTIDE SEQUENCE [LARGE SCALE GENOMIC DNA]</scope>
    <source>
        <strain evidence="1">cv. Chinese Spring</strain>
    </source>
</reference>
<keyword evidence="2" id="KW-1185">Reference proteome</keyword>
<dbReference type="Gramene" id="TraesCS3B02G171800.2">
    <property type="protein sequence ID" value="TraesCS3B02G171800.2"/>
    <property type="gene ID" value="TraesCS3B02G171800"/>
</dbReference>
<dbReference type="Proteomes" id="UP000019116">
    <property type="component" value="Chromosome 3B"/>
</dbReference>
<proteinExistence type="predicted"/>
<sequence>MCARENGDRIFIEGIGWDCFYYDYDIRRGDTIHFRYNYKDLLMYMSPIHPNGEPKVIISKYILFYISYLFGNILIINNCLIFKIHKADVFDEEERPVAYDNGFNLIQRQVNNMRTLVQTYEDYPAQVHCFTTANIYGNYLVIHRPIVGSLGLQQYGLLLLEMSRQTHQST</sequence>
<evidence type="ECO:0008006" key="3">
    <source>
        <dbReference type="Google" id="ProtNLM"/>
    </source>
</evidence>
<evidence type="ECO:0000313" key="1">
    <source>
        <dbReference type="EnsemblPlants" id="TraesCS3B02G171800.2"/>
    </source>
</evidence>
<organism evidence="1">
    <name type="scientific">Triticum aestivum</name>
    <name type="common">Wheat</name>
    <dbReference type="NCBI Taxonomy" id="4565"/>
    <lineage>
        <taxon>Eukaryota</taxon>
        <taxon>Viridiplantae</taxon>
        <taxon>Streptophyta</taxon>
        <taxon>Embryophyta</taxon>
        <taxon>Tracheophyta</taxon>
        <taxon>Spermatophyta</taxon>
        <taxon>Magnoliopsida</taxon>
        <taxon>Liliopsida</taxon>
        <taxon>Poales</taxon>
        <taxon>Poaceae</taxon>
        <taxon>BOP clade</taxon>
        <taxon>Pooideae</taxon>
        <taxon>Triticodae</taxon>
        <taxon>Triticeae</taxon>
        <taxon>Triticinae</taxon>
        <taxon>Triticum</taxon>
    </lineage>
</organism>
<accession>A0A3B6FNC1</accession>
<dbReference type="EnsemblPlants" id="TraesCS3B02G171800.2">
    <property type="protein sequence ID" value="TraesCS3B02G171800.2"/>
    <property type="gene ID" value="TraesCS3B02G171800"/>
</dbReference>
<reference evidence="1" key="2">
    <citation type="submission" date="2018-10" db="UniProtKB">
        <authorList>
            <consortium name="EnsemblPlants"/>
        </authorList>
    </citation>
    <scope>IDENTIFICATION</scope>
</reference>
<dbReference type="AlphaFoldDB" id="A0A3B6FNC1"/>
<evidence type="ECO:0000313" key="2">
    <source>
        <dbReference type="Proteomes" id="UP000019116"/>
    </source>
</evidence>
<dbReference type="Gramene" id="TraesCS3B03G0410500.2">
    <property type="protein sequence ID" value="TraesCS3B03G0410500.2.CDS"/>
    <property type="gene ID" value="TraesCS3B03G0410500"/>
</dbReference>